<gene>
    <name evidence="3" type="ORF">SAMN05421736_104150</name>
</gene>
<dbReference type="Pfam" id="PF01636">
    <property type="entry name" value="APH"/>
    <property type="match status" value="1"/>
</dbReference>
<dbReference type="Gene3D" id="3.90.1200.10">
    <property type="match status" value="1"/>
</dbReference>
<evidence type="ECO:0000259" key="2">
    <source>
        <dbReference type="Pfam" id="PF01636"/>
    </source>
</evidence>
<dbReference type="AlphaFoldDB" id="A0A1H3NPG0"/>
<dbReference type="Proteomes" id="UP000198935">
    <property type="component" value="Unassembled WGS sequence"/>
</dbReference>
<comment type="similarity">
    <text evidence="1">Belongs to the pseudomonas-type ThrB family.</text>
</comment>
<dbReference type="EMBL" id="FNPI01000004">
    <property type="protein sequence ID" value="SDY90653.1"/>
    <property type="molecule type" value="Genomic_DNA"/>
</dbReference>
<evidence type="ECO:0000313" key="4">
    <source>
        <dbReference type="Proteomes" id="UP000198935"/>
    </source>
</evidence>
<sequence>MKKEVESIFTSAVLHQGAAQYSVELESLKELAGFENFIYSGEAHGKTIVLRYCHSSHRTMEQIDAEMDWLHYLKRNGAAVCGPLPSVNGRLAEEIAVDGSEFYLSAFEMAEGKHVDINTNKENTTFFYRWGKAIGELHRLTKDYQPSAGTARRDDYMEMSSEVFADFLPDDPTLKQEVNHLIEVITALPKHSANYFLTHTDLHSGNFYYNGKRLWLFDFDDCAYHYLVHDLAMPLYYSLWKFTGTSTEQQAFAETFFTSLLAGYLSEYELSLLEIENLPLFLRLRDCDLFAILQKEWHGEMTEKQENMLSRMRHRIVQQQPVIDLPYETLYQAAKKMINQQ</sequence>
<evidence type="ECO:0000256" key="1">
    <source>
        <dbReference type="ARBA" id="ARBA00038240"/>
    </source>
</evidence>
<evidence type="ECO:0000313" key="3">
    <source>
        <dbReference type="EMBL" id="SDY90653.1"/>
    </source>
</evidence>
<dbReference type="PANTHER" id="PTHR21064">
    <property type="entry name" value="AMINOGLYCOSIDE PHOSPHOTRANSFERASE DOMAIN-CONTAINING PROTEIN-RELATED"/>
    <property type="match status" value="1"/>
</dbReference>
<reference evidence="4" key="1">
    <citation type="submission" date="2016-10" db="EMBL/GenBank/DDBJ databases">
        <authorList>
            <person name="Varghese N."/>
            <person name="Submissions S."/>
        </authorList>
    </citation>
    <scope>NUCLEOTIDE SEQUENCE [LARGE SCALE GENOMIC DNA]</scope>
    <source>
        <strain evidence="4">SP</strain>
    </source>
</reference>
<dbReference type="OrthoDB" id="4030632at2"/>
<dbReference type="Gene3D" id="3.30.200.20">
    <property type="entry name" value="Phosphorylase Kinase, domain 1"/>
    <property type="match status" value="1"/>
</dbReference>
<keyword evidence="3" id="KW-0418">Kinase</keyword>
<dbReference type="InterPro" id="IPR011009">
    <property type="entry name" value="Kinase-like_dom_sf"/>
</dbReference>
<dbReference type="GO" id="GO:0004413">
    <property type="term" value="F:homoserine kinase activity"/>
    <property type="evidence" value="ECO:0007669"/>
    <property type="project" value="TreeGrafter"/>
</dbReference>
<dbReference type="GO" id="GO:0009088">
    <property type="term" value="P:threonine biosynthetic process"/>
    <property type="evidence" value="ECO:0007669"/>
    <property type="project" value="TreeGrafter"/>
</dbReference>
<keyword evidence="4" id="KW-1185">Reference proteome</keyword>
<dbReference type="InterPro" id="IPR050249">
    <property type="entry name" value="Pseudomonas-type_ThrB"/>
</dbReference>
<organism evidence="3 4">
    <name type="scientific">Evansella caseinilytica</name>
    <dbReference type="NCBI Taxonomy" id="1503961"/>
    <lineage>
        <taxon>Bacteria</taxon>
        <taxon>Bacillati</taxon>
        <taxon>Bacillota</taxon>
        <taxon>Bacilli</taxon>
        <taxon>Bacillales</taxon>
        <taxon>Bacillaceae</taxon>
        <taxon>Evansella</taxon>
    </lineage>
</organism>
<keyword evidence="3" id="KW-0808">Transferase</keyword>
<dbReference type="STRING" id="1503961.SAMN05421736_104150"/>
<accession>A0A1H3NPG0</accession>
<feature type="domain" description="Aminoglycoside phosphotransferase" evidence="2">
    <location>
        <begin position="33"/>
        <end position="264"/>
    </location>
</feature>
<protein>
    <submittedName>
        <fullName evidence="3">Ser/Thr protein kinase RdoA involved in Cpx stress response, MazF antagonist</fullName>
    </submittedName>
</protein>
<proteinExistence type="inferred from homology"/>
<dbReference type="InterPro" id="IPR002575">
    <property type="entry name" value="Aminoglycoside_PTrfase"/>
</dbReference>
<dbReference type="PANTHER" id="PTHR21064:SF6">
    <property type="entry name" value="AMINOGLYCOSIDE PHOSPHOTRANSFERASE DOMAIN-CONTAINING PROTEIN"/>
    <property type="match status" value="1"/>
</dbReference>
<dbReference type="SUPFAM" id="SSF56112">
    <property type="entry name" value="Protein kinase-like (PK-like)"/>
    <property type="match status" value="1"/>
</dbReference>
<name>A0A1H3NPG0_9BACI</name>